<dbReference type="Pfam" id="PF00198">
    <property type="entry name" value="2-oxoacid_dh"/>
    <property type="match status" value="1"/>
</dbReference>
<dbReference type="Gene3D" id="2.40.50.100">
    <property type="match status" value="1"/>
</dbReference>
<gene>
    <name evidence="13" type="ORF">JMJ35_007739</name>
</gene>
<dbReference type="GO" id="GO:0016407">
    <property type="term" value="F:acetyltransferase activity"/>
    <property type="evidence" value="ECO:0007669"/>
    <property type="project" value="TreeGrafter"/>
</dbReference>
<keyword evidence="7" id="KW-0496">Mitochondrion</keyword>
<evidence type="ECO:0000256" key="6">
    <source>
        <dbReference type="ARBA" id="ARBA00022946"/>
    </source>
</evidence>
<comment type="subcellular location">
    <subcellularLocation>
        <location evidence="2">Mitochondrion matrix</location>
    </subcellularLocation>
</comment>
<protein>
    <recommendedName>
        <fullName evidence="9">Dihydrolipoamide acetyltransferase component of pyruvate dehydrogenase complex</fullName>
        <ecNumber evidence="9">2.3.1.-</ecNumber>
    </recommendedName>
</protein>
<keyword evidence="6" id="KW-0809">Transit peptide</keyword>
<dbReference type="GO" id="GO:0045333">
    <property type="term" value="P:cellular respiration"/>
    <property type="evidence" value="ECO:0007669"/>
    <property type="project" value="UniProtKB-ARBA"/>
</dbReference>
<dbReference type="Pfam" id="PF02817">
    <property type="entry name" value="E3_binding"/>
    <property type="match status" value="1"/>
</dbReference>
<keyword evidence="5 9" id="KW-0450">Lipoyl</keyword>
<comment type="caution">
    <text evidence="13">The sequence shown here is derived from an EMBL/GenBank/DDBJ whole genome shotgun (WGS) entry which is preliminary data.</text>
</comment>
<evidence type="ECO:0000256" key="2">
    <source>
        <dbReference type="ARBA" id="ARBA00004305"/>
    </source>
</evidence>
<keyword evidence="4 9" id="KW-0808">Transferase</keyword>
<evidence type="ECO:0000259" key="12">
    <source>
        <dbReference type="PROSITE" id="PS51826"/>
    </source>
</evidence>
<dbReference type="SUPFAM" id="SSF52777">
    <property type="entry name" value="CoA-dependent acyltransferases"/>
    <property type="match status" value="1"/>
</dbReference>
<dbReference type="AlphaFoldDB" id="A0AA39QWG0"/>
<dbReference type="PANTHER" id="PTHR43178">
    <property type="entry name" value="DIHYDROLIPOAMIDE ACETYLTRANSFERASE COMPONENT OF PYRUVATE DEHYDROGENASE COMPLEX"/>
    <property type="match status" value="1"/>
</dbReference>
<sequence>MWAKIIRPFLLSDIGEGIKEVQIIQWFVEPEARVEQFDKICEVQSDKAITEITSRFDGVIKKLHYEPEDVAQVGKPLYDIDVQSDIKPEDEAILAPPAEQAGSSSTPQQPQKAAEQFQGQQKDAVSSHNGEASATKNKHAALATPAVRGLLKELKVDITDVTGTGKDGRVMKEDVHSFFAARKAESSPGDQSPKVRQQLTSDQAQAERTLPLTPVQSQMFKVMTRSLTIPHFLYADEIDITALSILRGRLNAQAFNGQRLSYLHFIIKAVSLALEDFPLLNARVEAMDGDQAPKLIMREKHNVGIAMDTPQGLLVPNIKNVSTRSILDIAAECSRLQALAKDGKLSATDLTGGTITVSNIGSIGGTYVAPVLVSSEVAILGLGKARTIPAFDEQESVIKKEIMNFSWSADHRVVDGATMARMAERVRAFTEEPGLMMARLR</sequence>
<evidence type="ECO:0000256" key="8">
    <source>
        <dbReference type="ARBA" id="ARBA00023315"/>
    </source>
</evidence>
<evidence type="ECO:0000313" key="14">
    <source>
        <dbReference type="Proteomes" id="UP001166286"/>
    </source>
</evidence>
<dbReference type="Proteomes" id="UP001166286">
    <property type="component" value="Unassembled WGS sequence"/>
</dbReference>
<dbReference type="GO" id="GO:0005759">
    <property type="term" value="C:mitochondrial matrix"/>
    <property type="evidence" value="ECO:0007669"/>
    <property type="project" value="UniProtKB-SubCell"/>
</dbReference>
<evidence type="ECO:0000256" key="3">
    <source>
        <dbReference type="ARBA" id="ARBA00007317"/>
    </source>
</evidence>
<dbReference type="PROSITE" id="PS51826">
    <property type="entry name" value="PSBD"/>
    <property type="match status" value="1"/>
</dbReference>
<dbReference type="FunFam" id="2.40.50.100:FF:000013">
    <property type="entry name" value="Dihydrolipoamide acetyltransferase component of pyruvate dehydrogenase complex"/>
    <property type="match status" value="1"/>
</dbReference>
<proteinExistence type="inferred from homology"/>
<dbReference type="SUPFAM" id="SSF47005">
    <property type="entry name" value="Peripheral subunit-binding domain of 2-oxo acid dehydrogenase complex"/>
    <property type="match status" value="1"/>
</dbReference>
<dbReference type="PANTHER" id="PTHR43178:SF5">
    <property type="entry name" value="LIPOAMIDE ACYLTRANSFERASE COMPONENT OF BRANCHED-CHAIN ALPHA-KETO ACID DEHYDROGENASE COMPLEX, MITOCHONDRIAL"/>
    <property type="match status" value="1"/>
</dbReference>
<feature type="compositionally biased region" description="Polar residues" evidence="10">
    <location>
        <begin position="188"/>
        <end position="206"/>
    </location>
</feature>
<dbReference type="PROSITE" id="PS50968">
    <property type="entry name" value="BIOTINYL_LIPOYL"/>
    <property type="match status" value="1"/>
</dbReference>
<keyword evidence="8 9" id="KW-0012">Acyltransferase</keyword>
<dbReference type="InterPro" id="IPR036625">
    <property type="entry name" value="E3-bd_dom_sf"/>
</dbReference>
<dbReference type="EMBL" id="JAFEKC020000018">
    <property type="protein sequence ID" value="KAK0509345.1"/>
    <property type="molecule type" value="Genomic_DNA"/>
</dbReference>
<dbReference type="GO" id="GO:0031405">
    <property type="term" value="F:lipoic acid binding"/>
    <property type="evidence" value="ECO:0007669"/>
    <property type="project" value="TreeGrafter"/>
</dbReference>
<evidence type="ECO:0000313" key="13">
    <source>
        <dbReference type="EMBL" id="KAK0509345.1"/>
    </source>
</evidence>
<dbReference type="SUPFAM" id="SSF51230">
    <property type="entry name" value="Single hybrid motif"/>
    <property type="match status" value="1"/>
</dbReference>
<evidence type="ECO:0000256" key="1">
    <source>
        <dbReference type="ARBA" id="ARBA00001938"/>
    </source>
</evidence>
<feature type="domain" description="Lipoyl-binding" evidence="11">
    <location>
        <begin position="6"/>
        <end position="81"/>
    </location>
</feature>
<name>A0AA39QWG0_9LECA</name>
<accession>A0AA39QWG0</accession>
<dbReference type="InterPro" id="IPR004167">
    <property type="entry name" value="PSBD"/>
</dbReference>
<evidence type="ECO:0000256" key="9">
    <source>
        <dbReference type="RuleBase" id="RU003423"/>
    </source>
</evidence>
<dbReference type="InterPro" id="IPR050743">
    <property type="entry name" value="2-oxoacid_DH_E2_comp"/>
</dbReference>
<dbReference type="InterPro" id="IPR023213">
    <property type="entry name" value="CAT-like_dom_sf"/>
</dbReference>
<evidence type="ECO:0000256" key="5">
    <source>
        <dbReference type="ARBA" id="ARBA00022823"/>
    </source>
</evidence>
<feature type="compositionally biased region" description="Polar residues" evidence="10">
    <location>
        <begin position="101"/>
        <end position="135"/>
    </location>
</feature>
<comment type="cofactor">
    <cofactor evidence="1 9">
        <name>(R)-lipoate</name>
        <dbReference type="ChEBI" id="CHEBI:83088"/>
    </cofactor>
</comment>
<evidence type="ECO:0000259" key="11">
    <source>
        <dbReference type="PROSITE" id="PS50968"/>
    </source>
</evidence>
<evidence type="ECO:0000256" key="4">
    <source>
        <dbReference type="ARBA" id="ARBA00022679"/>
    </source>
</evidence>
<dbReference type="Gene3D" id="3.30.559.10">
    <property type="entry name" value="Chloramphenicol acetyltransferase-like domain"/>
    <property type="match status" value="1"/>
</dbReference>
<dbReference type="InterPro" id="IPR011053">
    <property type="entry name" value="Single_hybrid_motif"/>
</dbReference>
<dbReference type="Pfam" id="PF00364">
    <property type="entry name" value="Biotin_lipoyl"/>
    <property type="match status" value="1"/>
</dbReference>
<evidence type="ECO:0000256" key="7">
    <source>
        <dbReference type="ARBA" id="ARBA00023128"/>
    </source>
</evidence>
<feature type="region of interest" description="Disordered" evidence="10">
    <location>
        <begin position="97"/>
        <end position="140"/>
    </location>
</feature>
<organism evidence="13 14">
    <name type="scientific">Cladonia borealis</name>
    <dbReference type="NCBI Taxonomy" id="184061"/>
    <lineage>
        <taxon>Eukaryota</taxon>
        <taxon>Fungi</taxon>
        <taxon>Dikarya</taxon>
        <taxon>Ascomycota</taxon>
        <taxon>Pezizomycotina</taxon>
        <taxon>Lecanoromycetes</taxon>
        <taxon>OSLEUM clade</taxon>
        <taxon>Lecanoromycetidae</taxon>
        <taxon>Lecanorales</taxon>
        <taxon>Lecanorineae</taxon>
        <taxon>Cladoniaceae</taxon>
        <taxon>Cladonia</taxon>
    </lineage>
</organism>
<comment type="similarity">
    <text evidence="3 9">Belongs to the 2-oxoacid dehydrogenase family.</text>
</comment>
<evidence type="ECO:0000256" key="10">
    <source>
        <dbReference type="SAM" id="MobiDB-lite"/>
    </source>
</evidence>
<feature type="domain" description="Peripheral subunit-binding (PSBD)" evidence="12">
    <location>
        <begin position="142"/>
        <end position="179"/>
    </location>
</feature>
<dbReference type="FunFam" id="3.30.559.10:FF:000007">
    <property type="entry name" value="Dihydrolipoamide acetyltransferase component of pyruvate dehydrogenase complex"/>
    <property type="match status" value="1"/>
</dbReference>
<dbReference type="InterPro" id="IPR001078">
    <property type="entry name" value="2-oxoacid_DH_actylTfrase"/>
</dbReference>
<dbReference type="EC" id="2.3.1.-" evidence="9"/>
<feature type="region of interest" description="Disordered" evidence="10">
    <location>
        <begin position="182"/>
        <end position="207"/>
    </location>
</feature>
<dbReference type="CDD" id="cd06849">
    <property type="entry name" value="lipoyl_domain"/>
    <property type="match status" value="1"/>
</dbReference>
<reference evidence="13" key="1">
    <citation type="submission" date="2023-03" db="EMBL/GenBank/DDBJ databases">
        <title>Complete genome of Cladonia borealis.</title>
        <authorList>
            <person name="Park H."/>
        </authorList>
    </citation>
    <scope>NUCLEOTIDE SEQUENCE</scope>
    <source>
        <strain evidence="13">ANT050790</strain>
    </source>
</reference>
<dbReference type="Gene3D" id="4.10.320.10">
    <property type="entry name" value="E3-binding domain"/>
    <property type="match status" value="1"/>
</dbReference>
<dbReference type="InterPro" id="IPR000089">
    <property type="entry name" value="Biotin_lipoyl"/>
</dbReference>
<keyword evidence="14" id="KW-1185">Reference proteome</keyword>